<dbReference type="CDD" id="cd01572">
    <property type="entry name" value="QPRTase"/>
    <property type="match status" value="1"/>
</dbReference>
<dbReference type="AlphaFoldDB" id="A0A2T7TEJ9"/>
<evidence type="ECO:0000256" key="1">
    <source>
        <dbReference type="ARBA" id="ARBA00003237"/>
    </source>
</evidence>
<dbReference type="InterPro" id="IPR022412">
    <property type="entry name" value="Quinolinate_PRibosylTrfase_N"/>
</dbReference>
<reference evidence="13 14" key="1">
    <citation type="submission" date="2013-12" db="EMBL/GenBank/DDBJ databases">
        <title>Annotated genome of Streptomyces scopuliridis.</title>
        <authorList>
            <person name="Olson J.B."/>
        </authorList>
    </citation>
    <scope>NUCLEOTIDE SEQUENCE [LARGE SCALE GENOMIC DNA]</scope>
    <source>
        <strain evidence="13 14">RB72</strain>
    </source>
</reference>
<accession>A0A2T7TEJ9</accession>
<comment type="catalytic activity">
    <reaction evidence="10">
        <text>nicotinate beta-D-ribonucleotide + CO2 + diphosphate = quinolinate + 5-phospho-alpha-D-ribose 1-diphosphate + 2 H(+)</text>
        <dbReference type="Rhea" id="RHEA:12733"/>
        <dbReference type="ChEBI" id="CHEBI:15378"/>
        <dbReference type="ChEBI" id="CHEBI:16526"/>
        <dbReference type="ChEBI" id="CHEBI:29959"/>
        <dbReference type="ChEBI" id="CHEBI:33019"/>
        <dbReference type="ChEBI" id="CHEBI:57502"/>
        <dbReference type="ChEBI" id="CHEBI:58017"/>
        <dbReference type="EC" id="2.4.2.19"/>
    </reaction>
</comment>
<dbReference type="EMBL" id="AZSP01000025">
    <property type="protein sequence ID" value="PVE13537.1"/>
    <property type="molecule type" value="Genomic_DNA"/>
</dbReference>
<evidence type="ECO:0000313" key="14">
    <source>
        <dbReference type="Proteomes" id="UP000245992"/>
    </source>
</evidence>
<dbReference type="PANTHER" id="PTHR32179">
    <property type="entry name" value="NICOTINATE-NUCLEOTIDE PYROPHOSPHORYLASE [CARBOXYLATING]"/>
    <property type="match status" value="1"/>
</dbReference>
<dbReference type="Pfam" id="PF02749">
    <property type="entry name" value="QRPTase_N"/>
    <property type="match status" value="1"/>
</dbReference>
<dbReference type="Gene3D" id="3.90.1170.20">
    <property type="entry name" value="Quinolinate phosphoribosyl transferase, N-terminal domain"/>
    <property type="match status" value="1"/>
</dbReference>
<sequence length="348" mass="35929">MSTPEDSPRPEPVDVPLIQIGAPAAAPAPQGGCGDGCGCSAGEEGYGPDDLECGLDPALAKLLAEAGLDPVQVEDIAHVAVAEDLDHGVDVTTVATVPEDAVATGDFTARESGTVAGLHIAEAVLSLVCTEEFAVERHVADGDRVEAGQKLLSVTTRTRDLLTAERSALNLLCRLSGIATATRAWADVLEGTGAKVRDTRKTTPGLRALEKYAVRCGGGVNHRMSLSDAALVKDNHVVAAGGVAEAFRAVRERFPDVPIEVEADTLHQVREVLDAGADLILLDNFTPAETAEAVGIVAGRAVLESSGRLVLGNARAYAETGVDFLAVGALTHSSPILDIGLDLREAGA</sequence>
<evidence type="ECO:0000256" key="3">
    <source>
        <dbReference type="ARBA" id="ARBA00009400"/>
    </source>
</evidence>
<evidence type="ECO:0000313" key="13">
    <source>
        <dbReference type="EMBL" id="PVE13537.1"/>
    </source>
</evidence>
<protein>
    <recommendedName>
        <fullName evidence="5">Nicotinate-nucleotide pyrophosphorylase [carboxylating]</fullName>
        <ecNumber evidence="4">2.4.2.19</ecNumber>
    </recommendedName>
    <alternativeName>
        <fullName evidence="9">Quinolinate phosphoribosyltransferase [decarboxylating]</fullName>
    </alternativeName>
</protein>
<comment type="caution">
    <text evidence="13">The sequence shown here is derived from an EMBL/GenBank/DDBJ whole genome shotgun (WGS) entry which is preliminary data.</text>
</comment>
<keyword evidence="8" id="KW-0808">Transferase</keyword>
<evidence type="ECO:0000256" key="4">
    <source>
        <dbReference type="ARBA" id="ARBA00011944"/>
    </source>
</evidence>
<dbReference type="SUPFAM" id="SSF54675">
    <property type="entry name" value="Nicotinate/Quinolinate PRTase N-terminal domain-like"/>
    <property type="match status" value="1"/>
</dbReference>
<dbReference type="RefSeq" id="WP_030354450.1">
    <property type="nucleotide sequence ID" value="NZ_AZSP01000025.1"/>
</dbReference>
<dbReference type="FunFam" id="3.90.1170.20:FF:000005">
    <property type="entry name" value="Nicotinate-nucleotide pyrophosphorylase [carboxylating]"/>
    <property type="match status" value="1"/>
</dbReference>
<dbReference type="SUPFAM" id="SSF51690">
    <property type="entry name" value="Nicotinate/Quinolinate PRTase C-terminal domain-like"/>
    <property type="match status" value="1"/>
</dbReference>
<keyword evidence="7" id="KW-0328">Glycosyltransferase</keyword>
<dbReference type="InterPro" id="IPR027277">
    <property type="entry name" value="NadC/ModD"/>
</dbReference>
<evidence type="ECO:0000256" key="5">
    <source>
        <dbReference type="ARBA" id="ARBA00020990"/>
    </source>
</evidence>
<comment type="function">
    <text evidence="1">Involved in the catabolism of quinolinic acid (QA).</text>
</comment>
<evidence type="ECO:0000256" key="7">
    <source>
        <dbReference type="ARBA" id="ARBA00022676"/>
    </source>
</evidence>
<dbReference type="UniPathway" id="UPA00253">
    <property type="reaction ID" value="UER00331"/>
</dbReference>
<organism evidence="13 14">
    <name type="scientific">Streptomyces scopuliridis RB72</name>
    <dbReference type="NCBI Taxonomy" id="1440053"/>
    <lineage>
        <taxon>Bacteria</taxon>
        <taxon>Bacillati</taxon>
        <taxon>Actinomycetota</taxon>
        <taxon>Actinomycetes</taxon>
        <taxon>Kitasatosporales</taxon>
        <taxon>Streptomycetaceae</taxon>
        <taxon>Streptomyces</taxon>
    </lineage>
</organism>
<evidence type="ECO:0000256" key="8">
    <source>
        <dbReference type="ARBA" id="ARBA00022679"/>
    </source>
</evidence>
<dbReference type="FunFam" id="3.20.20.70:FF:000030">
    <property type="entry name" value="Nicotinate-nucleotide pyrophosphorylase, carboxylating"/>
    <property type="match status" value="1"/>
</dbReference>
<gene>
    <name evidence="13" type="ORF">Y717_17005</name>
</gene>
<feature type="domain" description="Quinolinate phosphoribosyl transferase N-terminal" evidence="12">
    <location>
        <begin position="90"/>
        <end position="176"/>
    </location>
</feature>
<dbReference type="GO" id="GO:0009435">
    <property type="term" value="P:NAD+ biosynthetic process"/>
    <property type="evidence" value="ECO:0007669"/>
    <property type="project" value="UniProtKB-UniPathway"/>
</dbReference>
<evidence type="ECO:0000256" key="2">
    <source>
        <dbReference type="ARBA" id="ARBA00004893"/>
    </source>
</evidence>
<name>A0A2T7TEJ9_9ACTN</name>
<dbReference type="InterPro" id="IPR036068">
    <property type="entry name" value="Nicotinate_pribotase-like_C"/>
</dbReference>
<proteinExistence type="inferred from homology"/>
<dbReference type="Proteomes" id="UP000245992">
    <property type="component" value="Unassembled WGS sequence"/>
</dbReference>
<dbReference type="EC" id="2.4.2.19" evidence="4"/>
<dbReference type="Pfam" id="PF01729">
    <property type="entry name" value="QRPTase_C"/>
    <property type="match status" value="1"/>
</dbReference>
<evidence type="ECO:0000259" key="12">
    <source>
        <dbReference type="Pfam" id="PF02749"/>
    </source>
</evidence>
<dbReference type="InterPro" id="IPR002638">
    <property type="entry name" value="Quinolinate_PRibosylTrfase_C"/>
</dbReference>
<dbReference type="InterPro" id="IPR013785">
    <property type="entry name" value="Aldolase_TIM"/>
</dbReference>
<dbReference type="InterPro" id="IPR004393">
    <property type="entry name" value="NadC"/>
</dbReference>
<comment type="pathway">
    <text evidence="2">Cofactor biosynthesis; NAD(+) biosynthesis; nicotinate D-ribonucleotide from quinolinate: step 1/1.</text>
</comment>
<dbReference type="GO" id="GO:0005737">
    <property type="term" value="C:cytoplasm"/>
    <property type="evidence" value="ECO:0007669"/>
    <property type="project" value="TreeGrafter"/>
</dbReference>
<dbReference type="PANTHER" id="PTHR32179:SF3">
    <property type="entry name" value="NICOTINATE-NUCLEOTIDE PYROPHOSPHORYLASE [CARBOXYLATING]"/>
    <property type="match status" value="1"/>
</dbReference>
<dbReference type="STRING" id="1440053.GCA_000718095_05489"/>
<keyword evidence="14" id="KW-1185">Reference proteome</keyword>
<dbReference type="OrthoDB" id="9782546at2"/>
<keyword evidence="6" id="KW-0662">Pyridine nucleotide biosynthesis</keyword>
<evidence type="ECO:0000256" key="6">
    <source>
        <dbReference type="ARBA" id="ARBA00022642"/>
    </source>
</evidence>
<evidence type="ECO:0000256" key="10">
    <source>
        <dbReference type="ARBA" id="ARBA00047445"/>
    </source>
</evidence>
<dbReference type="Gene3D" id="3.20.20.70">
    <property type="entry name" value="Aldolase class I"/>
    <property type="match status" value="1"/>
</dbReference>
<comment type="similarity">
    <text evidence="3">Belongs to the NadC/ModD family.</text>
</comment>
<dbReference type="GO" id="GO:0034213">
    <property type="term" value="P:quinolinate catabolic process"/>
    <property type="evidence" value="ECO:0007669"/>
    <property type="project" value="TreeGrafter"/>
</dbReference>
<evidence type="ECO:0000256" key="9">
    <source>
        <dbReference type="ARBA" id="ARBA00033102"/>
    </source>
</evidence>
<feature type="domain" description="Quinolinate phosphoribosyl transferase C-terminal" evidence="11">
    <location>
        <begin position="178"/>
        <end position="342"/>
    </location>
</feature>
<evidence type="ECO:0000259" key="11">
    <source>
        <dbReference type="Pfam" id="PF01729"/>
    </source>
</evidence>
<dbReference type="GO" id="GO:0004514">
    <property type="term" value="F:nicotinate-nucleotide diphosphorylase (carboxylating) activity"/>
    <property type="evidence" value="ECO:0007669"/>
    <property type="project" value="UniProtKB-EC"/>
</dbReference>
<dbReference type="InterPro" id="IPR037128">
    <property type="entry name" value="Quinolinate_PRibosylTase_N_sf"/>
</dbReference>
<dbReference type="NCBIfam" id="TIGR00078">
    <property type="entry name" value="nadC"/>
    <property type="match status" value="1"/>
</dbReference>